<evidence type="ECO:0000313" key="2">
    <source>
        <dbReference type="RefSeq" id="XP_008484447.1"/>
    </source>
</evidence>
<keyword evidence="1" id="KW-1185">Reference proteome</keyword>
<organism evidence="1 2">
    <name type="scientific">Diaphorina citri</name>
    <name type="common">Asian citrus psyllid</name>
    <dbReference type="NCBI Taxonomy" id="121845"/>
    <lineage>
        <taxon>Eukaryota</taxon>
        <taxon>Metazoa</taxon>
        <taxon>Ecdysozoa</taxon>
        <taxon>Arthropoda</taxon>
        <taxon>Hexapoda</taxon>
        <taxon>Insecta</taxon>
        <taxon>Pterygota</taxon>
        <taxon>Neoptera</taxon>
        <taxon>Paraneoptera</taxon>
        <taxon>Hemiptera</taxon>
        <taxon>Sternorrhyncha</taxon>
        <taxon>Psylloidea</taxon>
        <taxon>Psyllidae</taxon>
        <taxon>Diaphorininae</taxon>
        <taxon>Diaphorina</taxon>
    </lineage>
</organism>
<dbReference type="PaxDb" id="121845-A0A1S3DLS0"/>
<dbReference type="Gene3D" id="2.130.10.10">
    <property type="entry name" value="YVTN repeat-like/Quinoprotein amine dehydrogenase"/>
    <property type="match status" value="1"/>
</dbReference>
<accession>A0A1S3DLS0</accession>
<dbReference type="AlphaFoldDB" id="A0A1S3DLS0"/>
<dbReference type="GO" id="GO:0031122">
    <property type="term" value="P:cytoplasmic microtubule organization"/>
    <property type="evidence" value="ECO:0007669"/>
    <property type="project" value="TreeGrafter"/>
</dbReference>
<dbReference type="KEGG" id="dci:103521117"/>
<dbReference type="STRING" id="121845.A0A1S3DLS0"/>
<proteinExistence type="predicted"/>
<dbReference type="Proteomes" id="UP000079169">
    <property type="component" value="Unplaced"/>
</dbReference>
<dbReference type="OMA" id="HVIFGSH"/>
<gene>
    <name evidence="2" type="primary">LOC103521117</name>
</gene>
<evidence type="ECO:0000313" key="1">
    <source>
        <dbReference type="Proteomes" id="UP000079169"/>
    </source>
</evidence>
<dbReference type="PANTHER" id="PTHR46947">
    <property type="entry name" value="WD REPEAT-CONTAINING PROTEIN 73"/>
    <property type="match status" value="1"/>
</dbReference>
<dbReference type="GO" id="GO:0005829">
    <property type="term" value="C:cytosol"/>
    <property type="evidence" value="ECO:0007669"/>
    <property type="project" value="TreeGrafter"/>
</dbReference>
<dbReference type="InterPro" id="IPR042795">
    <property type="entry name" value="Wdr73"/>
</dbReference>
<dbReference type="RefSeq" id="XP_008484447.1">
    <property type="nucleotide sequence ID" value="XM_008486225.3"/>
</dbReference>
<dbReference type="InterPro" id="IPR036322">
    <property type="entry name" value="WD40_repeat_dom_sf"/>
</dbReference>
<sequence length="369" mass="42156">MDEVDEWFFDSIQRYNKLQMFTLNENVNHIDFSSNPNNICVSNVNIMTKKCQILEYALPSKFLDIDDSQCSSHHNLKIVCGTYVDQLILELKVIVSSSQVVTSEKNQSCINVYSLPRDDTDKITKSESIPYETEEPHISCHSQSENLCLSHSTNHPISLVDLNTKDVIQKINVDWHSTVDSHVRTTFLNNNTVCACIEHSGLVHLYDLRCPSEVLSSSSKDKSKPRGVWTMSLLENSTTLNLLSSKAQVQMLDVRNLSKPTFHTQLHIKNKLSGHHLPQIETCPHDPRQFSVSGFNENVHIYSRDEEALCDEVFTHDAHPYQEQCDDDTRVLCHRWMPAPYERMLMSSADNFSFTCVQFNSKLSSSVLL</sequence>
<dbReference type="InterPro" id="IPR015943">
    <property type="entry name" value="WD40/YVTN_repeat-like_dom_sf"/>
</dbReference>
<dbReference type="GeneID" id="103521117"/>
<protein>
    <submittedName>
        <fullName evidence="2">WD repeat-containing protein 73-like</fullName>
    </submittedName>
</protein>
<dbReference type="GO" id="GO:0000922">
    <property type="term" value="C:spindle pole"/>
    <property type="evidence" value="ECO:0007669"/>
    <property type="project" value="TreeGrafter"/>
</dbReference>
<name>A0A1S3DLS0_DIACI</name>
<dbReference type="PANTHER" id="PTHR46947:SF1">
    <property type="entry name" value="WD REPEAT-CONTAINING PROTEIN 73"/>
    <property type="match status" value="1"/>
</dbReference>
<reference evidence="2" key="1">
    <citation type="submission" date="2025-08" db="UniProtKB">
        <authorList>
            <consortium name="RefSeq"/>
        </authorList>
    </citation>
    <scope>IDENTIFICATION</scope>
</reference>
<dbReference type="SUPFAM" id="SSF50978">
    <property type="entry name" value="WD40 repeat-like"/>
    <property type="match status" value="1"/>
</dbReference>